<protein>
    <recommendedName>
        <fullName evidence="2">FGFR1 oncogene partner (FOP) N-terminal dimerisation domain-containing protein</fullName>
    </recommendedName>
</protein>
<organism evidence="3 4">
    <name type="scientific">Pseudocohnilembus persalinus</name>
    <name type="common">Ciliate</name>
    <dbReference type="NCBI Taxonomy" id="266149"/>
    <lineage>
        <taxon>Eukaryota</taxon>
        <taxon>Sar</taxon>
        <taxon>Alveolata</taxon>
        <taxon>Ciliophora</taxon>
        <taxon>Intramacronucleata</taxon>
        <taxon>Oligohymenophorea</taxon>
        <taxon>Scuticociliatia</taxon>
        <taxon>Philasterida</taxon>
        <taxon>Pseudocohnilembidae</taxon>
        <taxon>Pseudocohnilembus</taxon>
    </lineage>
</organism>
<sequence>MTDQIQNLKKLIQQSLDTQGQLCKIKAQIKASVYNTLEQETNKGQESQFYWENHKIQQLSAKQEGQLALEIVKDFLEFYSLDYTQNVFQSEANVTQSIKRQKIAEKCQVTYNSQKPVLMQMVEAFMKQDFQGIKMNKSQKQSQEENNHNNQEVESPLKSKYGIYSKGNNNKAVNPVKNTYNNSVSSKINQAQSSKFDNHKEQSVSSSGKYDGDNFEEIPEDKNLSGFDEIELDDDIDNEDKNKNNKLNNNNKFNKNQSKVSESYGLYSSVEDPGLQSQGFDKTVDSLELEEYDHFEDVKPKKR</sequence>
<evidence type="ECO:0000259" key="2">
    <source>
        <dbReference type="Pfam" id="PF09398"/>
    </source>
</evidence>
<feature type="compositionally biased region" description="Polar residues" evidence="1">
    <location>
        <begin position="166"/>
        <end position="195"/>
    </location>
</feature>
<dbReference type="OMA" id="WENEKAK"/>
<dbReference type="AlphaFoldDB" id="A0A0V0QNY2"/>
<dbReference type="InParanoid" id="A0A0V0QNY2"/>
<evidence type="ECO:0000313" key="4">
    <source>
        <dbReference type="Proteomes" id="UP000054937"/>
    </source>
</evidence>
<dbReference type="Pfam" id="PF09398">
    <property type="entry name" value="FOP_dimer"/>
    <property type="match status" value="1"/>
</dbReference>
<proteinExistence type="predicted"/>
<evidence type="ECO:0000313" key="3">
    <source>
        <dbReference type="EMBL" id="KRX03947.1"/>
    </source>
</evidence>
<name>A0A0V0QNY2_PSEPJ</name>
<dbReference type="OrthoDB" id="2160638at2759"/>
<accession>A0A0V0QNY2</accession>
<reference evidence="3 4" key="1">
    <citation type="journal article" date="2015" name="Sci. Rep.">
        <title>Genome of the facultative scuticociliatosis pathogen Pseudocohnilembus persalinus provides insight into its virulence through horizontal gene transfer.</title>
        <authorList>
            <person name="Xiong J."/>
            <person name="Wang G."/>
            <person name="Cheng J."/>
            <person name="Tian M."/>
            <person name="Pan X."/>
            <person name="Warren A."/>
            <person name="Jiang C."/>
            <person name="Yuan D."/>
            <person name="Miao W."/>
        </authorList>
    </citation>
    <scope>NUCLEOTIDE SEQUENCE [LARGE SCALE GENOMIC DNA]</scope>
    <source>
        <strain evidence="3">36N120E</strain>
    </source>
</reference>
<evidence type="ECO:0000256" key="1">
    <source>
        <dbReference type="SAM" id="MobiDB-lite"/>
    </source>
</evidence>
<gene>
    <name evidence="3" type="ORF">PPERSA_12394</name>
</gene>
<dbReference type="Proteomes" id="UP000054937">
    <property type="component" value="Unassembled WGS sequence"/>
</dbReference>
<feature type="compositionally biased region" description="Acidic residues" evidence="1">
    <location>
        <begin position="228"/>
        <end position="238"/>
    </location>
</feature>
<feature type="region of interest" description="Disordered" evidence="1">
    <location>
        <begin position="134"/>
        <end position="258"/>
    </location>
</feature>
<feature type="domain" description="FGFR1 oncogene partner (FOP) N-terminal dimerisation" evidence="2">
    <location>
        <begin position="52"/>
        <end position="122"/>
    </location>
</feature>
<dbReference type="InterPro" id="IPR006594">
    <property type="entry name" value="LisH"/>
</dbReference>
<dbReference type="Gene3D" id="1.20.960.40">
    <property type="match status" value="1"/>
</dbReference>
<feature type="compositionally biased region" description="Low complexity" evidence="1">
    <location>
        <begin position="245"/>
        <end position="256"/>
    </location>
</feature>
<comment type="caution">
    <text evidence="3">The sequence shown here is derived from an EMBL/GenBank/DDBJ whole genome shotgun (WGS) entry which is preliminary data.</text>
</comment>
<dbReference type="GO" id="GO:0034453">
    <property type="term" value="P:microtubule anchoring"/>
    <property type="evidence" value="ECO:0007669"/>
    <property type="project" value="InterPro"/>
</dbReference>
<dbReference type="InterPro" id="IPR018993">
    <property type="entry name" value="FOP_dimerisation-dom_N"/>
</dbReference>
<dbReference type="EMBL" id="LDAU01000122">
    <property type="protein sequence ID" value="KRX03947.1"/>
    <property type="molecule type" value="Genomic_DNA"/>
</dbReference>
<dbReference type="PROSITE" id="PS50896">
    <property type="entry name" value="LISH"/>
    <property type="match status" value="1"/>
</dbReference>
<keyword evidence="4" id="KW-1185">Reference proteome</keyword>
<dbReference type="GO" id="GO:0005815">
    <property type="term" value="C:microtubule organizing center"/>
    <property type="evidence" value="ECO:0007669"/>
    <property type="project" value="InterPro"/>
</dbReference>